<name>A0ABT2FG43_9GAMM</name>
<dbReference type="Proteomes" id="UP001201549">
    <property type="component" value="Unassembled WGS sequence"/>
</dbReference>
<reference evidence="2" key="2">
    <citation type="submission" date="2023-07" db="EMBL/GenBank/DDBJ databases">
        <title>Shewanella mangrovi sp. nov., an acetaldehyde- degrading bacterium isolated from mangrove sediment.</title>
        <authorList>
            <person name="Liu Y."/>
        </authorList>
    </citation>
    <scope>NUCLEOTIDE SEQUENCE [LARGE SCALE GENOMIC DNA]</scope>
    <source>
        <strain evidence="2">C32</strain>
    </source>
</reference>
<organism evidence="1 2">
    <name type="scientific">Shewanella electrica</name>
    <dbReference type="NCBI Taxonomy" id="515560"/>
    <lineage>
        <taxon>Bacteria</taxon>
        <taxon>Pseudomonadati</taxon>
        <taxon>Pseudomonadota</taxon>
        <taxon>Gammaproteobacteria</taxon>
        <taxon>Alteromonadales</taxon>
        <taxon>Shewanellaceae</taxon>
        <taxon>Shewanella</taxon>
    </lineage>
</organism>
<proteinExistence type="predicted"/>
<protein>
    <submittedName>
        <fullName evidence="1">Uncharacterized protein</fullName>
    </submittedName>
</protein>
<accession>A0ABT2FG43</accession>
<dbReference type="RefSeq" id="WP_238894240.1">
    <property type="nucleotide sequence ID" value="NZ_JAKOGG010000001.1"/>
</dbReference>
<gene>
    <name evidence="1" type="ORF">L9G74_00510</name>
</gene>
<evidence type="ECO:0000313" key="2">
    <source>
        <dbReference type="Proteomes" id="UP001201549"/>
    </source>
</evidence>
<dbReference type="EMBL" id="JAKOGG010000001">
    <property type="protein sequence ID" value="MCS4554916.1"/>
    <property type="molecule type" value="Genomic_DNA"/>
</dbReference>
<evidence type="ECO:0000313" key="1">
    <source>
        <dbReference type="EMBL" id="MCS4554916.1"/>
    </source>
</evidence>
<comment type="caution">
    <text evidence="1">The sequence shown here is derived from an EMBL/GenBank/DDBJ whole genome shotgun (WGS) entry which is preliminary data.</text>
</comment>
<reference evidence="1 2" key="1">
    <citation type="submission" date="2022-02" db="EMBL/GenBank/DDBJ databases">
        <authorList>
            <person name="Zhuang L."/>
        </authorList>
    </citation>
    <scope>NUCLEOTIDE SEQUENCE [LARGE SCALE GENOMIC DNA]</scope>
    <source>
        <strain evidence="1 2">C32</strain>
    </source>
</reference>
<keyword evidence="2" id="KW-1185">Reference proteome</keyword>
<sequence>MSKIKNIISKLFKRTPNATDAPRYTNIKQACEEIMQRFIEGKPGWRYLKTKRTFSYKIPKGAFVDIYTAMSNKSDFVTFQFSIQVGHKEIGKAMEMIYNMKDTTNWIVGINGLSWAPKNVSHGRCILFQPRPEFLTNFEQARKDGSTSYVYLNEFEERLAILFTAAEKKITEIFDTTSEIALINSIIEKPIGYFDPVSVLVVQLMLDNPAYYDELVDFYDRPHEELVALKIDMLNQQHADMAMARYRDGTLPKFSFINNG</sequence>